<dbReference type="Proteomes" id="UP000078555">
    <property type="component" value="Unassembled WGS sequence"/>
</dbReference>
<reference evidence="2" key="1">
    <citation type="submission" date="2016-05" db="EMBL/GenBank/DDBJ databases">
        <authorList>
            <person name="Naeem R."/>
        </authorList>
    </citation>
    <scope>NUCLEOTIDE SEQUENCE [LARGE SCALE GENOMIC DNA]</scope>
</reference>
<dbReference type="EMBL" id="FLRD01000072">
    <property type="protein sequence ID" value="SBT34612.1"/>
    <property type="molecule type" value="Genomic_DNA"/>
</dbReference>
<accession>A0A1A8YT62</accession>
<sequence>MSSYRHVVISSYRHVVISSYRHVVISSYRPIASWLCDFRLFFSFFRVFEKGLCKSQEIWSIIYERFYFG</sequence>
<keyword evidence="2" id="KW-1185">Reference proteome</keyword>
<evidence type="ECO:0000313" key="2">
    <source>
        <dbReference type="Proteomes" id="UP000078555"/>
    </source>
</evidence>
<protein>
    <submittedName>
        <fullName evidence="1">Uncharacterized protein</fullName>
    </submittedName>
</protein>
<name>A0A1A8YT62_PLAOA</name>
<proteinExistence type="predicted"/>
<organism evidence="1 2">
    <name type="scientific">Plasmodium ovale wallikeri</name>
    <dbReference type="NCBI Taxonomy" id="864142"/>
    <lineage>
        <taxon>Eukaryota</taxon>
        <taxon>Sar</taxon>
        <taxon>Alveolata</taxon>
        <taxon>Apicomplexa</taxon>
        <taxon>Aconoidasida</taxon>
        <taxon>Haemosporida</taxon>
        <taxon>Plasmodiidae</taxon>
        <taxon>Plasmodium</taxon>
        <taxon>Plasmodium (Plasmodium)</taxon>
    </lineage>
</organism>
<gene>
    <name evidence="1" type="ORF">POVWA1_023110</name>
</gene>
<evidence type="ECO:0000313" key="1">
    <source>
        <dbReference type="EMBL" id="SBT34612.1"/>
    </source>
</evidence>
<dbReference type="AlphaFoldDB" id="A0A1A8YT62"/>